<sequence>METFDLLKLPLVAQDEVVKHITQTFTPENGIQFAQTSQYSNWLYRRARPRRIIFHLMIQTMQGFSFRIGSFTGQSIEQLMEILSRCRVEALELRTNDLFRHERPQYSQLLQLLTEASDGISKLVINFTNWPENDLFLDFYGKLKNLTLLDLSDDSLIKDLPFIPPKLKLQDYFGDVAELFRYLATKSEVCPFSYFKISTIISIDILHDFLQNAKFTLYGRILAAVDAFDSTFYRLFITSVGNGVFEFQFYNARKPMICIDQKLLGENKRVLKFSLLEGTQPEFYDYLDFFLTKSSKPTEAIVSGKISVDDPEDVTIEDIDKKEWIKFTIVNSLGGHIYYSNQMLDDAFPRGNRTSGLRANMINKVLKLKIVVMEPKELKRFLSKVRDLC</sequence>
<dbReference type="WBParaSite" id="JU765_v2.g3572.t1">
    <property type="protein sequence ID" value="JU765_v2.g3572.t1"/>
    <property type="gene ID" value="JU765_v2.g3572"/>
</dbReference>
<accession>A0AC34R5C6</accession>
<protein>
    <submittedName>
        <fullName evidence="2">DUF38 domain-containing protein</fullName>
    </submittedName>
</protein>
<reference evidence="2" key="1">
    <citation type="submission" date="2022-11" db="UniProtKB">
        <authorList>
            <consortium name="WormBaseParasite"/>
        </authorList>
    </citation>
    <scope>IDENTIFICATION</scope>
</reference>
<proteinExistence type="predicted"/>
<name>A0AC34R5C6_9BILA</name>
<evidence type="ECO:0000313" key="2">
    <source>
        <dbReference type="WBParaSite" id="JU765_v2.g3572.t1"/>
    </source>
</evidence>
<evidence type="ECO:0000313" key="1">
    <source>
        <dbReference type="Proteomes" id="UP000887576"/>
    </source>
</evidence>
<organism evidence="1 2">
    <name type="scientific">Panagrolaimus sp. JU765</name>
    <dbReference type="NCBI Taxonomy" id="591449"/>
    <lineage>
        <taxon>Eukaryota</taxon>
        <taxon>Metazoa</taxon>
        <taxon>Ecdysozoa</taxon>
        <taxon>Nematoda</taxon>
        <taxon>Chromadorea</taxon>
        <taxon>Rhabditida</taxon>
        <taxon>Tylenchina</taxon>
        <taxon>Panagrolaimomorpha</taxon>
        <taxon>Panagrolaimoidea</taxon>
        <taxon>Panagrolaimidae</taxon>
        <taxon>Panagrolaimus</taxon>
    </lineage>
</organism>
<dbReference type="Proteomes" id="UP000887576">
    <property type="component" value="Unplaced"/>
</dbReference>